<keyword evidence="3" id="KW-0067">ATP-binding</keyword>
<evidence type="ECO:0000259" key="5">
    <source>
        <dbReference type="Pfam" id="PF00749"/>
    </source>
</evidence>
<dbReference type="GO" id="GO:0004812">
    <property type="term" value="F:aminoacyl-tRNA ligase activity"/>
    <property type="evidence" value="ECO:0007669"/>
    <property type="project" value="UniProtKB-KW"/>
</dbReference>
<dbReference type="InterPro" id="IPR020058">
    <property type="entry name" value="Glu/Gln-tRNA-synth_Ib_cat-dom"/>
</dbReference>
<dbReference type="Gene3D" id="3.90.800.10">
    <property type="entry name" value="Glutamyl-tRNA Synthetase, Domain 3"/>
    <property type="match status" value="1"/>
</dbReference>
<evidence type="ECO:0000256" key="3">
    <source>
        <dbReference type="ARBA" id="ARBA00022840"/>
    </source>
</evidence>
<evidence type="ECO:0000313" key="6">
    <source>
        <dbReference type="EMBL" id="ETJ39612.1"/>
    </source>
</evidence>
<keyword evidence="4" id="KW-0030">Aminoacyl-tRNA synthetase</keyword>
<reference evidence="6" key="1">
    <citation type="submission" date="2013-12" db="EMBL/GenBank/DDBJ databases">
        <title>A Varibaculum cambriense genome reconstructed from a premature infant gut community with otherwise low bacterial novelty that shifts toward anaerobic metabolism during the third week of life.</title>
        <authorList>
            <person name="Brown C.T."/>
            <person name="Sharon I."/>
            <person name="Thomas B.C."/>
            <person name="Castelle C.J."/>
            <person name="Morowitz M.J."/>
            <person name="Banfield J.F."/>
        </authorList>
    </citation>
    <scope>NUCLEOTIDE SEQUENCE</scope>
</reference>
<protein>
    <submittedName>
        <fullName evidence="6">Glutamate-tRNA ligase</fullName>
    </submittedName>
</protein>
<dbReference type="AlphaFoldDB" id="W1YAS0"/>
<keyword evidence="1 6" id="KW-0436">Ligase</keyword>
<name>W1YAS0_9ZZZZ</name>
<evidence type="ECO:0000256" key="2">
    <source>
        <dbReference type="ARBA" id="ARBA00022741"/>
    </source>
</evidence>
<dbReference type="GO" id="GO:0043039">
    <property type="term" value="P:tRNA aminoacylation"/>
    <property type="evidence" value="ECO:0007669"/>
    <property type="project" value="InterPro"/>
</dbReference>
<evidence type="ECO:0000256" key="4">
    <source>
        <dbReference type="ARBA" id="ARBA00023146"/>
    </source>
</evidence>
<feature type="non-terminal residue" evidence="6">
    <location>
        <position position="71"/>
    </location>
</feature>
<accession>W1YAS0</accession>
<dbReference type="Pfam" id="PF00749">
    <property type="entry name" value="tRNA-synt_1c"/>
    <property type="match status" value="1"/>
</dbReference>
<feature type="non-terminal residue" evidence="6">
    <location>
        <position position="1"/>
    </location>
</feature>
<organism evidence="6">
    <name type="scientific">human gut metagenome</name>
    <dbReference type="NCBI Taxonomy" id="408170"/>
    <lineage>
        <taxon>unclassified sequences</taxon>
        <taxon>metagenomes</taxon>
        <taxon>organismal metagenomes</taxon>
    </lineage>
</organism>
<dbReference type="SUPFAM" id="SSF52374">
    <property type="entry name" value="Nucleotidylyl transferase"/>
    <property type="match status" value="1"/>
</dbReference>
<dbReference type="EMBL" id="AZMM01006516">
    <property type="protein sequence ID" value="ETJ39612.1"/>
    <property type="molecule type" value="Genomic_DNA"/>
</dbReference>
<proteinExistence type="predicted"/>
<dbReference type="GO" id="GO:0005524">
    <property type="term" value="F:ATP binding"/>
    <property type="evidence" value="ECO:0007669"/>
    <property type="project" value="UniProtKB-KW"/>
</dbReference>
<gene>
    <name evidence="6" type="ORF">Q604_UNBC06516G0001</name>
</gene>
<keyword evidence="2" id="KW-0547">Nucleotide-binding</keyword>
<feature type="domain" description="Glutamyl/glutaminyl-tRNA synthetase class Ib catalytic" evidence="5">
    <location>
        <begin position="9"/>
        <end position="66"/>
    </location>
</feature>
<sequence>RGEVPKLGYDGFDRDLTEEQKAAFRAEGREPVLRMRMPEEDITFDDLVRGPITFKAGSVPDYVVVRRISGS</sequence>
<evidence type="ECO:0000256" key="1">
    <source>
        <dbReference type="ARBA" id="ARBA00022598"/>
    </source>
</evidence>
<comment type="caution">
    <text evidence="6">The sequence shown here is derived from an EMBL/GenBank/DDBJ whole genome shotgun (WGS) entry which is preliminary data.</text>
</comment>